<organism evidence="1 2">
    <name type="scientific">Prochlorococcus marinus (strain MIT 9303)</name>
    <dbReference type="NCBI Taxonomy" id="59922"/>
    <lineage>
        <taxon>Bacteria</taxon>
        <taxon>Bacillati</taxon>
        <taxon>Cyanobacteriota</taxon>
        <taxon>Cyanophyceae</taxon>
        <taxon>Synechococcales</taxon>
        <taxon>Prochlorococcaceae</taxon>
        <taxon>Prochlorococcus</taxon>
    </lineage>
</organism>
<name>A2CBJ8_PROM3</name>
<dbReference type="EMBL" id="CP000554">
    <property type="protein sequence ID" value="ABM78858.1"/>
    <property type="molecule type" value="Genomic_DNA"/>
</dbReference>
<gene>
    <name evidence="1" type="ordered locus">P9303_21231</name>
</gene>
<accession>A2CBJ8</accession>
<sequence length="190" mass="21512">MQSLSLNRNPSAFSLKAARKISEQVRIISREINYTVEPVSTFNLLFFNSTRLKMTKGMNLFTACFLFILAASLPQSIKSQPSKVITNDYDYYSPWSPGDAGVYVDKDGYAFDPCMSRFPEDCEKEPYRNLGKWQRISDEVMQTPKGTFFCRNEVLKRGTSTNGLFSCTKEGWVKKICTQGRCVMGGIGDL</sequence>
<dbReference type="AlphaFoldDB" id="A2CBJ8"/>
<dbReference type="Proteomes" id="UP000002274">
    <property type="component" value="Chromosome"/>
</dbReference>
<dbReference type="HOGENOM" id="CLU_1426855_0_0_3"/>
<dbReference type="KEGG" id="pmf:P9303_21231"/>
<reference evidence="1 2" key="1">
    <citation type="journal article" date="2007" name="PLoS Genet.">
        <title>Patterns and implications of gene gain and loss in the evolution of Prochlorococcus.</title>
        <authorList>
            <person name="Kettler G.C."/>
            <person name="Martiny A.C."/>
            <person name="Huang K."/>
            <person name="Zucker J."/>
            <person name="Coleman M.L."/>
            <person name="Rodrigue S."/>
            <person name="Chen F."/>
            <person name="Lapidus A."/>
            <person name="Ferriera S."/>
            <person name="Johnson J."/>
            <person name="Steglich C."/>
            <person name="Church G.M."/>
            <person name="Richardson P."/>
            <person name="Chisholm S.W."/>
        </authorList>
    </citation>
    <scope>NUCLEOTIDE SEQUENCE [LARGE SCALE GENOMIC DNA]</scope>
    <source>
        <strain evidence="1 2">MIT 9303</strain>
    </source>
</reference>
<protein>
    <submittedName>
        <fullName evidence="1">Uncharacterized protein</fullName>
    </submittedName>
</protein>
<proteinExistence type="predicted"/>
<evidence type="ECO:0000313" key="1">
    <source>
        <dbReference type="EMBL" id="ABM78858.1"/>
    </source>
</evidence>
<evidence type="ECO:0000313" key="2">
    <source>
        <dbReference type="Proteomes" id="UP000002274"/>
    </source>
</evidence>